<proteinExistence type="inferred from homology"/>
<feature type="transmembrane region" description="Helical" evidence="6">
    <location>
        <begin position="73"/>
        <end position="92"/>
    </location>
</feature>
<sequence length="125" mass="13600">MGLADAFLVVGKIEFFYDQAPESMKSLGTAMSLTAYGVGNILSSFLLSIVTRITRERGNAWVTNNLNASNLDYYYAFLTVLGGINFLAFAALSGRDRDKAESTETIDIVMGLQTEKAKLQAEPMG</sequence>
<evidence type="ECO:0000256" key="5">
    <source>
        <dbReference type="ARBA" id="ARBA00023136"/>
    </source>
</evidence>
<dbReference type="GO" id="GO:0022857">
    <property type="term" value="F:transmembrane transporter activity"/>
    <property type="evidence" value="ECO:0007669"/>
    <property type="project" value="InterPro"/>
</dbReference>
<evidence type="ECO:0000256" key="2">
    <source>
        <dbReference type="ARBA" id="ARBA00005982"/>
    </source>
</evidence>
<dbReference type="Pfam" id="PF00854">
    <property type="entry name" value="PTR2"/>
    <property type="match status" value="1"/>
</dbReference>
<dbReference type="EMBL" id="GBRH01282987">
    <property type="protein sequence ID" value="JAD14908.1"/>
    <property type="molecule type" value="Transcribed_RNA"/>
</dbReference>
<evidence type="ECO:0000256" key="1">
    <source>
        <dbReference type="ARBA" id="ARBA00004141"/>
    </source>
</evidence>
<reference evidence="7" key="1">
    <citation type="submission" date="2014-09" db="EMBL/GenBank/DDBJ databases">
        <authorList>
            <person name="Magalhaes I.L.F."/>
            <person name="Oliveira U."/>
            <person name="Santos F.R."/>
            <person name="Vidigal T.H.D.A."/>
            <person name="Brescovit A.D."/>
            <person name="Santos A.J."/>
        </authorList>
    </citation>
    <scope>NUCLEOTIDE SEQUENCE</scope>
    <source>
        <tissue evidence="7">Shoot tissue taken approximately 20 cm above the soil surface</tissue>
    </source>
</reference>
<dbReference type="InterPro" id="IPR036259">
    <property type="entry name" value="MFS_trans_sf"/>
</dbReference>
<dbReference type="GO" id="GO:0016020">
    <property type="term" value="C:membrane"/>
    <property type="evidence" value="ECO:0007669"/>
    <property type="project" value="UniProtKB-SubCell"/>
</dbReference>
<feature type="transmembrane region" description="Helical" evidence="6">
    <location>
        <begin position="33"/>
        <end position="53"/>
    </location>
</feature>
<dbReference type="PANTHER" id="PTHR11654">
    <property type="entry name" value="OLIGOPEPTIDE TRANSPORTER-RELATED"/>
    <property type="match status" value="1"/>
</dbReference>
<name>A0A0A8XQD7_ARUDO</name>
<keyword evidence="3 6" id="KW-0812">Transmembrane</keyword>
<dbReference type="AlphaFoldDB" id="A0A0A8XQD7"/>
<evidence type="ECO:0000256" key="4">
    <source>
        <dbReference type="ARBA" id="ARBA00022989"/>
    </source>
</evidence>
<dbReference type="InterPro" id="IPR000109">
    <property type="entry name" value="POT_fam"/>
</dbReference>
<evidence type="ECO:0008006" key="8">
    <source>
        <dbReference type="Google" id="ProtNLM"/>
    </source>
</evidence>
<protein>
    <recommendedName>
        <fullName evidence="8">Major facilitator superfamily (MFS) profile domain-containing protein</fullName>
    </recommendedName>
</protein>
<evidence type="ECO:0000256" key="6">
    <source>
        <dbReference type="SAM" id="Phobius"/>
    </source>
</evidence>
<comment type="subcellular location">
    <subcellularLocation>
        <location evidence="1">Membrane</location>
        <topology evidence="1">Multi-pass membrane protein</topology>
    </subcellularLocation>
</comment>
<keyword evidence="4 6" id="KW-1133">Transmembrane helix</keyword>
<organism evidence="7">
    <name type="scientific">Arundo donax</name>
    <name type="common">Giant reed</name>
    <name type="synonym">Donax arundinaceus</name>
    <dbReference type="NCBI Taxonomy" id="35708"/>
    <lineage>
        <taxon>Eukaryota</taxon>
        <taxon>Viridiplantae</taxon>
        <taxon>Streptophyta</taxon>
        <taxon>Embryophyta</taxon>
        <taxon>Tracheophyta</taxon>
        <taxon>Spermatophyta</taxon>
        <taxon>Magnoliopsida</taxon>
        <taxon>Liliopsida</taxon>
        <taxon>Poales</taxon>
        <taxon>Poaceae</taxon>
        <taxon>PACMAD clade</taxon>
        <taxon>Arundinoideae</taxon>
        <taxon>Arundineae</taxon>
        <taxon>Arundo</taxon>
    </lineage>
</organism>
<reference evidence="7" key="2">
    <citation type="journal article" date="2015" name="Data Brief">
        <title>Shoot transcriptome of the giant reed, Arundo donax.</title>
        <authorList>
            <person name="Barrero R.A."/>
            <person name="Guerrero F.D."/>
            <person name="Moolhuijzen P."/>
            <person name="Goolsby J.A."/>
            <person name="Tidwell J."/>
            <person name="Bellgard S.E."/>
            <person name="Bellgard M.I."/>
        </authorList>
    </citation>
    <scope>NUCLEOTIDE SEQUENCE</scope>
    <source>
        <tissue evidence="7">Shoot tissue taken approximately 20 cm above the soil surface</tissue>
    </source>
</reference>
<evidence type="ECO:0000256" key="3">
    <source>
        <dbReference type="ARBA" id="ARBA00022692"/>
    </source>
</evidence>
<dbReference type="Gene3D" id="1.20.1250.20">
    <property type="entry name" value="MFS general substrate transporter like domains"/>
    <property type="match status" value="1"/>
</dbReference>
<keyword evidence="5 6" id="KW-0472">Membrane</keyword>
<evidence type="ECO:0000313" key="7">
    <source>
        <dbReference type="EMBL" id="JAD14908.1"/>
    </source>
</evidence>
<accession>A0A0A8XQD7</accession>
<comment type="similarity">
    <text evidence="2">Belongs to the major facilitator superfamily. Proton-dependent oligopeptide transporter (POT/PTR) (TC 2.A.17) family.</text>
</comment>